<keyword evidence="2" id="KW-1185">Reference proteome</keyword>
<sequence length="128" mass="14670">MFLEQQFSQLQMNGFNNVSDYCRELEVLAHQLFDVGAPVSKHRLVLRLLLGLNDDYEHVAASIVKSDPLPPFNEACSRFVFEEIRKPNKQAIYDLSGYAGHHNIQGYATNRDNIKIKTSRSQNRMNGE</sequence>
<comment type="caution">
    <text evidence="1">The sequence shown here is derived from an EMBL/GenBank/DDBJ whole genome shotgun (WGS) entry which is preliminary data.</text>
</comment>
<protein>
    <submittedName>
        <fullName evidence="1">Uncharacterized protein</fullName>
    </submittedName>
</protein>
<reference evidence="1 2" key="1">
    <citation type="submission" date="2024-01" db="EMBL/GenBank/DDBJ databases">
        <title>The complete chloroplast genome sequence of Lithospermum erythrorhizon: insights into the phylogenetic relationship among Boraginaceae species and the maternal lineages of purple gromwells.</title>
        <authorList>
            <person name="Okada T."/>
            <person name="Watanabe K."/>
        </authorList>
    </citation>
    <scope>NUCLEOTIDE SEQUENCE [LARGE SCALE GENOMIC DNA]</scope>
</reference>
<dbReference type="PANTHER" id="PTHR47481">
    <property type="match status" value="1"/>
</dbReference>
<dbReference type="EMBL" id="BAABME010028007">
    <property type="protein sequence ID" value="GAA0176439.1"/>
    <property type="molecule type" value="Genomic_DNA"/>
</dbReference>
<dbReference type="Pfam" id="PF14223">
    <property type="entry name" value="Retrotran_gag_2"/>
    <property type="match status" value="1"/>
</dbReference>
<evidence type="ECO:0000313" key="2">
    <source>
        <dbReference type="Proteomes" id="UP001454036"/>
    </source>
</evidence>
<evidence type="ECO:0000313" key="1">
    <source>
        <dbReference type="EMBL" id="GAA0176439.1"/>
    </source>
</evidence>
<dbReference type="Proteomes" id="UP001454036">
    <property type="component" value="Unassembled WGS sequence"/>
</dbReference>
<proteinExistence type="predicted"/>
<gene>
    <name evidence="1" type="ORF">LIER_42077</name>
</gene>
<organism evidence="1 2">
    <name type="scientific">Lithospermum erythrorhizon</name>
    <name type="common">Purple gromwell</name>
    <name type="synonym">Lithospermum officinale var. erythrorhizon</name>
    <dbReference type="NCBI Taxonomy" id="34254"/>
    <lineage>
        <taxon>Eukaryota</taxon>
        <taxon>Viridiplantae</taxon>
        <taxon>Streptophyta</taxon>
        <taxon>Embryophyta</taxon>
        <taxon>Tracheophyta</taxon>
        <taxon>Spermatophyta</taxon>
        <taxon>Magnoliopsida</taxon>
        <taxon>eudicotyledons</taxon>
        <taxon>Gunneridae</taxon>
        <taxon>Pentapetalae</taxon>
        <taxon>asterids</taxon>
        <taxon>lamiids</taxon>
        <taxon>Boraginales</taxon>
        <taxon>Boraginaceae</taxon>
        <taxon>Boraginoideae</taxon>
        <taxon>Lithospermeae</taxon>
        <taxon>Lithospermum</taxon>
    </lineage>
</organism>
<dbReference type="PANTHER" id="PTHR47481:SF10">
    <property type="entry name" value="COPIA-LIKE POLYPROTEIN_RETROTRANSPOSON"/>
    <property type="match status" value="1"/>
</dbReference>
<accession>A0AAV3RKP9</accession>
<name>A0AAV3RKP9_LITER</name>
<dbReference type="AlphaFoldDB" id="A0AAV3RKP9"/>